<accession>A0A6J8D8W7</accession>
<reference evidence="3 4" key="1">
    <citation type="submission" date="2020-06" db="EMBL/GenBank/DDBJ databases">
        <authorList>
            <person name="Li R."/>
            <person name="Bekaert M."/>
        </authorList>
    </citation>
    <scope>NUCLEOTIDE SEQUENCE [LARGE SCALE GENOMIC DNA]</scope>
    <source>
        <strain evidence="4">wild</strain>
    </source>
</reference>
<evidence type="ECO:0000259" key="2">
    <source>
        <dbReference type="Pfam" id="PF03732"/>
    </source>
</evidence>
<dbReference type="InterPro" id="IPR005162">
    <property type="entry name" value="Retrotrans_gag_dom"/>
</dbReference>
<gene>
    <name evidence="3" type="ORF">MCOR_37892</name>
</gene>
<sequence>MSKGGNRTGAKPSNYPNTRANQEVNTNSLPETEDQLEVIEEEIELAPVPEVIQEAIQEVQETMAARQQVHLPQFSDEKTQVPNIWWSLFESWQKCTECQEQKSIDNLPFFLTGQAGLWFHKLTPDTRASLDNIKAAFIQRFTDHTITTKLYTIKQNVYESGNDYIARIRQSAFSATDMPEHAMIGLAVNRLRQNLKPFVLGKSPKTFEELRKAELHQ</sequence>
<organism evidence="3 4">
    <name type="scientific">Mytilus coruscus</name>
    <name type="common">Sea mussel</name>
    <dbReference type="NCBI Taxonomy" id="42192"/>
    <lineage>
        <taxon>Eukaryota</taxon>
        <taxon>Metazoa</taxon>
        <taxon>Spiralia</taxon>
        <taxon>Lophotrochozoa</taxon>
        <taxon>Mollusca</taxon>
        <taxon>Bivalvia</taxon>
        <taxon>Autobranchia</taxon>
        <taxon>Pteriomorphia</taxon>
        <taxon>Mytilida</taxon>
        <taxon>Mytiloidea</taxon>
        <taxon>Mytilidae</taxon>
        <taxon>Mytilinae</taxon>
        <taxon>Mytilus</taxon>
    </lineage>
</organism>
<keyword evidence="4" id="KW-1185">Reference proteome</keyword>
<dbReference type="EMBL" id="CACVKT020006897">
    <property type="protein sequence ID" value="CAC5404067.1"/>
    <property type="molecule type" value="Genomic_DNA"/>
</dbReference>
<name>A0A6J8D8W7_MYTCO</name>
<dbReference type="Pfam" id="PF03732">
    <property type="entry name" value="Retrotrans_gag"/>
    <property type="match status" value="1"/>
</dbReference>
<protein>
    <recommendedName>
        <fullName evidence="2">Retrotransposon gag domain-containing protein</fullName>
    </recommendedName>
</protein>
<dbReference type="OrthoDB" id="6152813at2759"/>
<dbReference type="AlphaFoldDB" id="A0A6J8D8W7"/>
<dbReference type="Proteomes" id="UP000507470">
    <property type="component" value="Unassembled WGS sequence"/>
</dbReference>
<feature type="domain" description="Retrotransposon gag" evidence="2">
    <location>
        <begin position="108"/>
        <end position="190"/>
    </location>
</feature>
<feature type="region of interest" description="Disordered" evidence="1">
    <location>
        <begin position="1"/>
        <end position="32"/>
    </location>
</feature>
<dbReference type="PANTHER" id="PTHR33223:SF6">
    <property type="entry name" value="CCHC-TYPE DOMAIN-CONTAINING PROTEIN"/>
    <property type="match status" value="1"/>
</dbReference>
<evidence type="ECO:0000313" key="3">
    <source>
        <dbReference type="EMBL" id="CAC5404067.1"/>
    </source>
</evidence>
<dbReference type="PANTHER" id="PTHR33223">
    <property type="entry name" value="CCHC-TYPE DOMAIN-CONTAINING PROTEIN"/>
    <property type="match status" value="1"/>
</dbReference>
<feature type="compositionally biased region" description="Polar residues" evidence="1">
    <location>
        <begin position="14"/>
        <end position="30"/>
    </location>
</feature>
<evidence type="ECO:0000256" key="1">
    <source>
        <dbReference type="SAM" id="MobiDB-lite"/>
    </source>
</evidence>
<proteinExistence type="predicted"/>
<evidence type="ECO:0000313" key="4">
    <source>
        <dbReference type="Proteomes" id="UP000507470"/>
    </source>
</evidence>